<feature type="region of interest" description="Disordered" evidence="1">
    <location>
        <begin position="119"/>
        <end position="138"/>
    </location>
</feature>
<accession>A0A1E7Z7P1</accession>
<dbReference type="EMBL" id="MDHN01000039">
    <property type="protein sequence ID" value="OFC69548.1"/>
    <property type="molecule type" value="Genomic_DNA"/>
</dbReference>
<feature type="compositionally biased region" description="Basic and acidic residues" evidence="1">
    <location>
        <begin position="119"/>
        <end position="130"/>
    </location>
</feature>
<dbReference type="InterPro" id="IPR009875">
    <property type="entry name" value="PilZ_domain"/>
</dbReference>
<dbReference type="STRING" id="1656094.BFC18_17650"/>
<proteinExistence type="predicted"/>
<organism evidence="3 4">
    <name type="scientific">Alteromonas confluentis</name>
    <dbReference type="NCBI Taxonomy" id="1656094"/>
    <lineage>
        <taxon>Bacteria</taxon>
        <taxon>Pseudomonadati</taxon>
        <taxon>Pseudomonadota</taxon>
        <taxon>Gammaproteobacteria</taxon>
        <taxon>Alteromonadales</taxon>
        <taxon>Alteromonadaceae</taxon>
        <taxon>Alteromonas/Salinimonas group</taxon>
        <taxon>Alteromonas</taxon>
    </lineage>
</organism>
<feature type="domain" description="PilZ" evidence="2">
    <location>
        <begin position="153"/>
        <end position="209"/>
    </location>
</feature>
<evidence type="ECO:0000313" key="3">
    <source>
        <dbReference type="EMBL" id="OFC69548.1"/>
    </source>
</evidence>
<dbReference type="SUPFAM" id="SSF141371">
    <property type="entry name" value="PilZ domain-like"/>
    <property type="match status" value="1"/>
</dbReference>
<feature type="domain" description="PilZ" evidence="2">
    <location>
        <begin position="497"/>
        <end position="577"/>
    </location>
</feature>
<dbReference type="Pfam" id="PF07238">
    <property type="entry name" value="PilZ"/>
    <property type="match status" value="2"/>
</dbReference>
<dbReference type="Gene3D" id="2.40.10.220">
    <property type="entry name" value="predicted glycosyltransferase like domains"/>
    <property type="match status" value="2"/>
</dbReference>
<sequence>MEKELQQFADVIEQLKPSVGRPEFNQVLIQLTHELPSEKRFLIKMELKRLAKPCLRAIDLRGQVDGDCRLFEFRDRKHYLDDVAIDVFKRQVKVYGNYTFGVYEAVMKTENNFRVMRDRAEAARSEEKSPPESNQENLPNHIIPVVNLLAYHHRNHERMNFAVALDIEDEHHNFFKGTSVDISIEGLRLKLPNEYAFNAGQPLQIHFRGFEDEFAMDNRSGIHYHVITTKFERGNFYLILKRNTDFPAPSFDKFLNNFIHGNKRRYKVNLNNTVEAIINKTAEQYISPCSPSLPIFIDEQDNHLLPRYAMLNSTNKEILDYWKDENDDVKLGYMLKPSRLAWLQKQSTTRAEMYIYCFTHVKDGAVYFYSASNLELEQNDKLKALYIGFGSRKVSWRVFKLTLSSMTPDEAYAPLSIPDSAANAAKKQNSPPSARLMARLKNLKYIVHITDVTSLSGQRQYASRRFDRKNLGHLRVFGHPRNKAPIAIKPYRYRFSEQRMETRYILRTPIELTGFDDSFHSTGISEDISISGLRLEISPEFAGDTGSVVKIQFPRLTSKSATISMNYEVIHHNADRNILHLKAVEGEAGAAARQFFNTLIKQNKQSLKTYPEEEETPGIGHALRCINARHTPNFAFLLAKTGVRYEPDTAVYQNKGTVPCHLLSHAASQNRVNIEFLYRDRQQESPLITSSIKTLKIDHQLVREELLVAYEPTAKEIGQAIIPKLDKQFANDESKKTFISEAISKGHFVAFQVLITLTGKPDLAMLQAELNYVSTYALHRAKELEEKIWSIGASVHLIDMTQEVLMRFGYDQATIARNSQVVKANEATNRIQKMLN</sequence>
<evidence type="ECO:0000313" key="4">
    <source>
        <dbReference type="Proteomes" id="UP000175691"/>
    </source>
</evidence>
<gene>
    <name evidence="3" type="ORF">BFC18_17650</name>
</gene>
<keyword evidence="4" id="KW-1185">Reference proteome</keyword>
<dbReference type="AlphaFoldDB" id="A0A1E7Z7P1"/>
<dbReference type="GO" id="GO:0035438">
    <property type="term" value="F:cyclic-di-GMP binding"/>
    <property type="evidence" value="ECO:0007669"/>
    <property type="project" value="InterPro"/>
</dbReference>
<protein>
    <submittedName>
        <fullName evidence="3">Pilus assembly protein PilZ</fullName>
    </submittedName>
</protein>
<reference evidence="3 4" key="1">
    <citation type="submission" date="2016-08" db="EMBL/GenBank/DDBJ databases">
        <authorList>
            <person name="Seilhamer J.J."/>
        </authorList>
    </citation>
    <scope>NUCLEOTIDE SEQUENCE [LARGE SCALE GENOMIC DNA]</scope>
    <source>
        <strain evidence="3 4">KCTC 42603</strain>
    </source>
</reference>
<dbReference type="Proteomes" id="UP000175691">
    <property type="component" value="Unassembled WGS sequence"/>
</dbReference>
<dbReference type="RefSeq" id="WP_070126729.1">
    <property type="nucleotide sequence ID" value="NZ_MDHN01000039.1"/>
</dbReference>
<name>A0A1E7Z7P1_9ALTE</name>
<evidence type="ECO:0000256" key="1">
    <source>
        <dbReference type="SAM" id="MobiDB-lite"/>
    </source>
</evidence>
<evidence type="ECO:0000259" key="2">
    <source>
        <dbReference type="Pfam" id="PF07238"/>
    </source>
</evidence>
<comment type="caution">
    <text evidence="3">The sequence shown here is derived from an EMBL/GenBank/DDBJ whole genome shotgun (WGS) entry which is preliminary data.</text>
</comment>